<reference evidence="1 2" key="1">
    <citation type="journal article" date="2019" name="Sci. Rep.">
        <title>Orb-weaving spider Araneus ventricosus genome elucidates the spidroin gene catalogue.</title>
        <authorList>
            <person name="Kono N."/>
            <person name="Nakamura H."/>
            <person name="Ohtoshi R."/>
            <person name="Moran D.A.P."/>
            <person name="Shinohara A."/>
            <person name="Yoshida Y."/>
            <person name="Fujiwara M."/>
            <person name="Mori M."/>
            <person name="Tomita M."/>
            <person name="Arakawa K."/>
        </authorList>
    </citation>
    <scope>NUCLEOTIDE SEQUENCE [LARGE SCALE GENOMIC DNA]</scope>
</reference>
<comment type="caution">
    <text evidence="1">The sequence shown here is derived from an EMBL/GenBank/DDBJ whole genome shotgun (WGS) entry which is preliminary data.</text>
</comment>
<dbReference type="Proteomes" id="UP000499080">
    <property type="component" value="Unassembled WGS sequence"/>
</dbReference>
<organism evidence="1 2">
    <name type="scientific">Araneus ventricosus</name>
    <name type="common">Orbweaver spider</name>
    <name type="synonym">Epeira ventricosa</name>
    <dbReference type="NCBI Taxonomy" id="182803"/>
    <lineage>
        <taxon>Eukaryota</taxon>
        <taxon>Metazoa</taxon>
        <taxon>Ecdysozoa</taxon>
        <taxon>Arthropoda</taxon>
        <taxon>Chelicerata</taxon>
        <taxon>Arachnida</taxon>
        <taxon>Araneae</taxon>
        <taxon>Araneomorphae</taxon>
        <taxon>Entelegynae</taxon>
        <taxon>Araneoidea</taxon>
        <taxon>Araneidae</taxon>
        <taxon>Araneus</taxon>
    </lineage>
</organism>
<proteinExistence type="predicted"/>
<accession>A0A4Y2KIG7</accession>
<protein>
    <submittedName>
        <fullName evidence="1">Uncharacterized protein</fullName>
    </submittedName>
</protein>
<evidence type="ECO:0000313" key="2">
    <source>
        <dbReference type="Proteomes" id="UP000499080"/>
    </source>
</evidence>
<name>A0A4Y2KIG7_ARAVE</name>
<dbReference type="AlphaFoldDB" id="A0A4Y2KIG7"/>
<dbReference type="EMBL" id="BGPR01004642">
    <property type="protein sequence ID" value="GBN01720.1"/>
    <property type="molecule type" value="Genomic_DNA"/>
</dbReference>
<evidence type="ECO:0000313" key="1">
    <source>
        <dbReference type="EMBL" id="GBN01720.1"/>
    </source>
</evidence>
<keyword evidence="2" id="KW-1185">Reference proteome</keyword>
<gene>
    <name evidence="1" type="ORF">AVEN_36016_1</name>
</gene>
<sequence>MIRVPVVNEGYLWKSGVAKPYCVLLQVIAQESFFAALFCRIRLAPRVKPSNWNVDHQDRKVVQARSDNEEFG</sequence>